<evidence type="ECO:0000256" key="2">
    <source>
        <dbReference type="ARBA" id="ARBA00023136"/>
    </source>
</evidence>
<dbReference type="GO" id="GO:0005886">
    <property type="term" value="C:plasma membrane"/>
    <property type="evidence" value="ECO:0007669"/>
    <property type="project" value="TreeGrafter"/>
</dbReference>
<evidence type="ECO:0000256" key="3">
    <source>
        <dbReference type="SAM" id="Phobius"/>
    </source>
</evidence>
<evidence type="ECO:0000256" key="1">
    <source>
        <dbReference type="ARBA" id="ARBA00004370"/>
    </source>
</evidence>
<comment type="subcellular location">
    <subcellularLocation>
        <location evidence="1">Membrane</location>
    </subcellularLocation>
</comment>
<dbReference type="EMBL" id="CM007383">
    <property type="protein sequence ID" value="ONK75530.1"/>
    <property type="molecule type" value="Genomic_DNA"/>
</dbReference>
<dbReference type="PANTHER" id="PTHR31234">
    <property type="entry name" value="LATE EMBRYOGENESIS ABUNDANT (LEA) HYDROXYPROLINE-RICH GLYCOPROTEIN FAMILY"/>
    <property type="match status" value="1"/>
</dbReference>
<keyword evidence="3" id="KW-1133">Transmembrane helix</keyword>
<dbReference type="AlphaFoldDB" id="A0A5P1FG40"/>
<accession>A0A5P1FG40</accession>
<name>A0A5P1FG40_ASPOF</name>
<dbReference type="Gramene" id="ONK75530">
    <property type="protein sequence ID" value="ONK75530"/>
    <property type="gene ID" value="A4U43_C03F17850"/>
</dbReference>
<protein>
    <recommendedName>
        <fullName evidence="6">Late embryogenesis abundant protein LEA-2 subgroup domain-containing protein</fullName>
    </recommendedName>
</protein>
<dbReference type="Proteomes" id="UP000243459">
    <property type="component" value="Chromosome 3"/>
</dbReference>
<dbReference type="PANTHER" id="PTHR31234:SF68">
    <property type="entry name" value="EXPRESSED PROTEIN"/>
    <property type="match status" value="1"/>
</dbReference>
<proteinExistence type="predicted"/>
<evidence type="ECO:0000313" key="4">
    <source>
        <dbReference type="EMBL" id="ONK75530.1"/>
    </source>
</evidence>
<feature type="transmembrane region" description="Helical" evidence="3">
    <location>
        <begin position="157"/>
        <end position="178"/>
    </location>
</feature>
<keyword evidence="5" id="KW-1185">Reference proteome</keyword>
<evidence type="ECO:0000313" key="5">
    <source>
        <dbReference type="Proteomes" id="UP000243459"/>
    </source>
</evidence>
<gene>
    <name evidence="4" type="ORF">A4U43_C03F17850</name>
</gene>
<keyword evidence="2 3" id="KW-0472">Membrane</keyword>
<dbReference type="InterPro" id="IPR044839">
    <property type="entry name" value="NDR1-like"/>
</dbReference>
<evidence type="ECO:0008006" key="6">
    <source>
        <dbReference type="Google" id="ProtNLM"/>
    </source>
</evidence>
<reference evidence="5" key="1">
    <citation type="journal article" date="2017" name="Nat. Commun.">
        <title>The asparagus genome sheds light on the origin and evolution of a young Y chromosome.</title>
        <authorList>
            <person name="Harkess A."/>
            <person name="Zhou J."/>
            <person name="Xu C."/>
            <person name="Bowers J.E."/>
            <person name="Van der Hulst R."/>
            <person name="Ayyampalayam S."/>
            <person name="Mercati F."/>
            <person name="Riccardi P."/>
            <person name="McKain M.R."/>
            <person name="Kakrana A."/>
            <person name="Tang H."/>
            <person name="Ray J."/>
            <person name="Groenendijk J."/>
            <person name="Arikit S."/>
            <person name="Mathioni S.M."/>
            <person name="Nakano M."/>
            <person name="Shan H."/>
            <person name="Telgmann-Rauber A."/>
            <person name="Kanno A."/>
            <person name="Yue Z."/>
            <person name="Chen H."/>
            <person name="Li W."/>
            <person name="Chen Y."/>
            <person name="Xu X."/>
            <person name="Zhang Y."/>
            <person name="Luo S."/>
            <person name="Chen H."/>
            <person name="Gao J."/>
            <person name="Mao Z."/>
            <person name="Pires J.C."/>
            <person name="Luo M."/>
            <person name="Kudrna D."/>
            <person name="Wing R.A."/>
            <person name="Meyers B.C."/>
            <person name="Yi K."/>
            <person name="Kong H."/>
            <person name="Lavrijsen P."/>
            <person name="Sunseri F."/>
            <person name="Falavigna A."/>
            <person name="Ye Y."/>
            <person name="Leebens-Mack J.H."/>
            <person name="Chen G."/>
        </authorList>
    </citation>
    <scope>NUCLEOTIDE SEQUENCE [LARGE SCALE GENOMIC DNA]</scope>
    <source>
        <strain evidence="5">cv. DH0086</strain>
    </source>
</reference>
<organism evidence="4 5">
    <name type="scientific">Asparagus officinalis</name>
    <name type="common">Garden asparagus</name>
    <dbReference type="NCBI Taxonomy" id="4686"/>
    <lineage>
        <taxon>Eukaryota</taxon>
        <taxon>Viridiplantae</taxon>
        <taxon>Streptophyta</taxon>
        <taxon>Embryophyta</taxon>
        <taxon>Tracheophyta</taxon>
        <taxon>Spermatophyta</taxon>
        <taxon>Magnoliopsida</taxon>
        <taxon>Liliopsida</taxon>
        <taxon>Asparagales</taxon>
        <taxon>Asparagaceae</taxon>
        <taxon>Asparagoideae</taxon>
        <taxon>Asparagus</taxon>
    </lineage>
</organism>
<dbReference type="GO" id="GO:0098542">
    <property type="term" value="P:defense response to other organism"/>
    <property type="evidence" value="ECO:0007669"/>
    <property type="project" value="InterPro"/>
</dbReference>
<keyword evidence="3" id="KW-0812">Transmembrane</keyword>
<sequence length="327" mass="37919">MGKLKFYGSEQPNHVQVVLIEFEFAVDYLLYGPLVAKVIYSKSWEESGRDSWCLHILILCALRGLTHQLWTSFGYMLFLVRRRRVIKDGVDYEQIDKEWDCYLILIFEDEDARDFIRAPRWLACSVPTPDDTMKDCEVEEENKHIRRGSPCINCSCWLLRILLLLGIVTLLSGVIFFLTVRPSVPTFNIARVVANTTRYKFMMMSRNKSLRMGFYYQRDGNVVLAYKSAEIAGGNTPEFYHGYKSVKEFEIVADGLKRALPKEVKRSLNGSREALPLTVSARFPVKLKVGSLRLWRMRMRILCDVKVRSLGKRTHVLSEKCKPKLRV</sequence>